<name>A0A9P7YAD8_9HELO</name>
<dbReference type="InterPro" id="IPR052711">
    <property type="entry name" value="Zinc_ADH-like"/>
</dbReference>
<dbReference type="Proteomes" id="UP000824998">
    <property type="component" value="Unassembled WGS sequence"/>
</dbReference>
<organism evidence="2 3">
    <name type="scientific">Amylocarpus encephaloides</name>
    <dbReference type="NCBI Taxonomy" id="45428"/>
    <lineage>
        <taxon>Eukaryota</taxon>
        <taxon>Fungi</taxon>
        <taxon>Dikarya</taxon>
        <taxon>Ascomycota</taxon>
        <taxon>Pezizomycotina</taxon>
        <taxon>Leotiomycetes</taxon>
        <taxon>Helotiales</taxon>
        <taxon>Helotiales incertae sedis</taxon>
        <taxon>Amylocarpus</taxon>
    </lineage>
</organism>
<sequence length="312" mass="33339">MLSPQTSKAYQVIFNNLTQDHTSPTLLINLIETSIPKPIPGPSEVLVRVHAAALNYRDLLVLANSPHWIDSDDPSDYTVERSLGAGEVQGTLREYAVVEDELLLRKPGNPGWEEAAALPACVGTSMNVLGGIGLGERMSVLTQGTGGVSCAVIQLASALGARVIATSSSDEKLQAAKRLGAMEIINYKTTPNWEEEVLRINDGKGDDLVAEIGGSGTIIQSLEAAKSGGSVAVIGFLSQDEATAVEVIPKLIFGAKTCNLSPQSKVTLERGVKLVEQFDLHPIINMYELSNAPKAYEDLRRAKVIGKLVIRV</sequence>
<dbReference type="GO" id="GO:0016491">
    <property type="term" value="F:oxidoreductase activity"/>
    <property type="evidence" value="ECO:0007669"/>
    <property type="project" value="InterPro"/>
</dbReference>
<dbReference type="Gene3D" id="3.40.50.720">
    <property type="entry name" value="NAD(P)-binding Rossmann-like Domain"/>
    <property type="match status" value="1"/>
</dbReference>
<dbReference type="AlphaFoldDB" id="A0A9P7YAD8"/>
<gene>
    <name evidence="2" type="ORF">BJ875DRAFT_385999</name>
</gene>
<dbReference type="InterPro" id="IPR036291">
    <property type="entry name" value="NAD(P)-bd_dom_sf"/>
</dbReference>
<dbReference type="OrthoDB" id="3509362at2759"/>
<dbReference type="Pfam" id="PF00107">
    <property type="entry name" value="ADH_zinc_N"/>
    <property type="match status" value="1"/>
</dbReference>
<dbReference type="InterPro" id="IPR011032">
    <property type="entry name" value="GroES-like_sf"/>
</dbReference>
<dbReference type="SUPFAM" id="SSF51735">
    <property type="entry name" value="NAD(P)-binding Rossmann-fold domains"/>
    <property type="match status" value="1"/>
</dbReference>
<protein>
    <submittedName>
        <fullName evidence="2">Zinc-type alcohol dehydrogenase-like protein</fullName>
    </submittedName>
</protein>
<dbReference type="PANTHER" id="PTHR45033">
    <property type="match status" value="1"/>
</dbReference>
<keyword evidence="3" id="KW-1185">Reference proteome</keyword>
<dbReference type="SMART" id="SM00829">
    <property type="entry name" value="PKS_ER"/>
    <property type="match status" value="1"/>
</dbReference>
<evidence type="ECO:0000259" key="1">
    <source>
        <dbReference type="SMART" id="SM00829"/>
    </source>
</evidence>
<reference evidence="2" key="1">
    <citation type="journal article" date="2021" name="IMA Fungus">
        <title>Genomic characterization of three marine fungi, including Emericellopsis atlantica sp. nov. with signatures of a generalist lifestyle and marine biomass degradation.</title>
        <authorList>
            <person name="Hagestad O.C."/>
            <person name="Hou L."/>
            <person name="Andersen J.H."/>
            <person name="Hansen E.H."/>
            <person name="Altermark B."/>
            <person name="Li C."/>
            <person name="Kuhnert E."/>
            <person name="Cox R.J."/>
            <person name="Crous P.W."/>
            <person name="Spatafora J.W."/>
            <person name="Lail K."/>
            <person name="Amirebrahimi M."/>
            <person name="Lipzen A."/>
            <person name="Pangilinan J."/>
            <person name="Andreopoulos W."/>
            <person name="Hayes R.D."/>
            <person name="Ng V."/>
            <person name="Grigoriev I.V."/>
            <person name="Jackson S.A."/>
            <person name="Sutton T.D.S."/>
            <person name="Dobson A.D.W."/>
            <person name="Rama T."/>
        </authorList>
    </citation>
    <scope>NUCLEOTIDE SEQUENCE</scope>
    <source>
        <strain evidence="2">TRa018bII</strain>
    </source>
</reference>
<dbReference type="InterPro" id="IPR013149">
    <property type="entry name" value="ADH-like_C"/>
</dbReference>
<dbReference type="InterPro" id="IPR020843">
    <property type="entry name" value="ER"/>
</dbReference>
<comment type="caution">
    <text evidence="2">The sequence shown here is derived from an EMBL/GenBank/DDBJ whole genome shotgun (WGS) entry which is preliminary data.</text>
</comment>
<feature type="domain" description="Enoyl reductase (ER)" evidence="1">
    <location>
        <begin position="25"/>
        <end position="310"/>
    </location>
</feature>
<accession>A0A9P7YAD8</accession>
<dbReference type="CDD" id="cd08276">
    <property type="entry name" value="MDR7"/>
    <property type="match status" value="1"/>
</dbReference>
<evidence type="ECO:0000313" key="3">
    <source>
        <dbReference type="Proteomes" id="UP000824998"/>
    </source>
</evidence>
<dbReference type="PANTHER" id="PTHR45033:SF2">
    <property type="entry name" value="ZINC-TYPE ALCOHOL DEHYDROGENASE-LIKE PROTEIN C1773.06C"/>
    <property type="match status" value="1"/>
</dbReference>
<proteinExistence type="predicted"/>
<dbReference type="Gene3D" id="3.90.180.10">
    <property type="entry name" value="Medium-chain alcohol dehydrogenases, catalytic domain"/>
    <property type="match status" value="2"/>
</dbReference>
<dbReference type="SUPFAM" id="SSF50129">
    <property type="entry name" value="GroES-like"/>
    <property type="match status" value="1"/>
</dbReference>
<evidence type="ECO:0000313" key="2">
    <source>
        <dbReference type="EMBL" id="KAG9230049.1"/>
    </source>
</evidence>
<dbReference type="EMBL" id="MU251706">
    <property type="protein sequence ID" value="KAG9230049.1"/>
    <property type="molecule type" value="Genomic_DNA"/>
</dbReference>